<proteinExistence type="predicted"/>
<feature type="region of interest" description="Disordered" evidence="1">
    <location>
        <begin position="278"/>
        <end position="299"/>
    </location>
</feature>
<dbReference type="AlphaFoldDB" id="A0A4U0TRC8"/>
<protein>
    <submittedName>
        <fullName evidence="2">Uncharacterized protein</fullName>
    </submittedName>
</protein>
<dbReference type="Proteomes" id="UP000308549">
    <property type="component" value="Unassembled WGS sequence"/>
</dbReference>
<feature type="compositionally biased region" description="Low complexity" evidence="1">
    <location>
        <begin position="130"/>
        <end position="144"/>
    </location>
</feature>
<comment type="caution">
    <text evidence="2">The sequence shown here is derived from an EMBL/GenBank/DDBJ whole genome shotgun (WGS) entry which is preliminary data.</text>
</comment>
<accession>A0A4U0TRC8</accession>
<sequence>MLSPQPERKTPKPTPTIRAFQGEPLFWQGYESEEEVSSPVADDDISIHSTDSLNGRASLESEGCPPYVAQPYVGTARQVGRARAATIVLAGRAKVVDMPKLDVSAVPCMSRLEETPSRPSVSLVSRMETSSHTSSQSTQKTSPSPSSPRSPPTAHSSVPELSRRTNDIGHRPRLSALASEARAEPSTLQSAADRQQYTAELIEHDPSPSLSADPPTSPLRRRLNRVSSSLGLNVFTKPYTKRVDSPDIHHTNINSKITNGTINDLDQVHQPKPLILHSPEPGATFLPNSMSPNPPKLVPRGASERAAVLELPPFPDD</sequence>
<feature type="compositionally biased region" description="Basic and acidic residues" evidence="1">
    <location>
        <begin position="161"/>
        <end position="170"/>
    </location>
</feature>
<evidence type="ECO:0000313" key="3">
    <source>
        <dbReference type="Proteomes" id="UP000308549"/>
    </source>
</evidence>
<dbReference type="EMBL" id="NAJL01000043">
    <property type="protein sequence ID" value="TKA24466.1"/>
    <property type="molecule type" value="Genomic_DNA"/>
</dbReference>
<feature type="region of interest" description="Disordered" evidence="1">
    <location>
        <begin position="201"/>
        <end position="221"/>
    </location>
</feature>
<dbReference type="OrthoDB" id="3898400at2759"/>
<organism evidence="2 3">
    <name type="scientific">Salinomyces thailandicus</name>
    <dbReference type="NCBI Taxonomy" id="706561"/>
    <lineage>
        <taxon>Eukaryota</taxon>
        <taxon>Fungi</taxon>
        <taxon>Dikarya</taxon>
        <taxon>Ascomycota</taxon>
        <taxon>Pezizomycotina</taxon>
        <taxon>Dothideomycetes</taxon>
        <taxon>Dothideomycetidae</taxon>
        <taxon>Mycosphaerellales</taxon>
        <taxon>Teratosphaeriaceae</taxon>
        <taxon>Salinomyces</taxon>
    </lineage>
</organism>
<evidence type="ECO:0000313" key="2">
    <source>
        <dbReference type="EMBL" id="TKA24466.1"/>
    </source>
</evidence>
<reference evidence="2 3" key="1">
    <citation type="submission" date="2017-03" db="EMBL/GenBank/DDBJ databases">
        <title>Genomes of endolithic fungi from Antarctica.</title>
        <authorList>
            <person name="Coleine C."/>
            <person name="Masonjones S."/>
            <person name="Stajich J.E."/>
        </authorList>
    </citation>
    <scope>NUCLEOTIDE SEQUENCE [LARGE SCALE GENOMIC DNA]</scope>
    <source>
        <strain evidence="2 3">CCFEE 6315</strain>
    </source>
</reference>
<feature type="region of interest" description="Disordered" evidence="1">
    <location>
        <begin position="112"/>
        <end position="170"/>
    </location>
</feature>
<keyword evidence="3" id="KW-1185">Reference proteome</keyword>
<evidence type="ECO:0000256" key="1">
    <source>
        <dbReference type="SAM" id="MobiDB-lite"/>
    </source>
</evidence>
<name>A0A4U0TRC8_9PEZI</name>
<gene>
    <name evidence="2" type="ORF">B0A50_06623</name>
</gene>